<gene>
    <name evidence="2" type="ORF">NCTC8622_02981</name>
</gene>
<dbReference type="PROSITE" id="PS51257">
    <property type="entry name" value="PROKAR_LIPOPROTEIN"/>
    <property type="match status" value="1"/>
</dbReference>
<dbReference type="Proteomes" id="UP000254079">
    <property type="component" value="Unassembled WGS sequence"/>
</dbReference>
<evidence type="ECO:0000313" key="3">
    <source>
        <dbReference type="Proteomes" id="UP000254079"/>
    </source>
</evidence>
<dbReference type="EMBL" id="UGCP01000002">
    <property type="protein sequence ID" value="STI83939.1"/>
    <property type="molecule type" value="Genomic_DNA"/>
</dbReference>
<evidence type="ECO:0000313" key="2">
    <source>
        <dbReference type="EMBL" id="STI83939.1"/>
    </source>
</evidence>
<sequence length="97" mass="10735">MSRVNPLSSLSLLAVLVLAGCSSQAPQPLKKGEKAIDVASVVRQKMPASVKDRDAWAKDLATTFESQGLAPTLETSARCWRWRSRSQIIRQIRPFRA</sequence>
<keyword evidence="1" id="KW-0732">Signal</keyword>
<feature type="chain" id="PRO_5016903954" evidence="1">
    <location>
        <begin position="26"/>
        <end position="97"/>
    </location>
</feature>
<dbReference type="AlphaFoldDB" id="A0A376U3M6"/>
<protein>
    <submittedName>
        <fullName evidence="2">Putative lipoprotein</fullName>
    </submittedName>
</protein>
<name>A0A376U3M6_ECOLX</name>
<evidence type="ECO:0000256" key="1">
    <source>
        <dbReference type="SAM" id="SignalP"/>
    </source>
</evidence>
<organism evidence="2 3">
    <name type="scientific">Escherichia coli</name>
    <dbReference type="NCBI Taxonomy" id="562"/>
    <lineage>
        <taxon>Bacteria</taxon>
        <taxon>Pseudomonadati</taxon>
        <taxon>Pseudomonadota</taxon>
        <taxon>Gammaproteobacteria</taxon>
        <taxon>Enterobacterales</taxon>
        <taxon>Enterobacteriaceae</taxon>
        <taxon>Escherichia</taxon>
    </lineage>
</organism>
<feature type="signal peptide" evidence="1">
    <location>
        <begin position="1"/>
        <end position="25"/>
    </location>
</feature>
<reference evidence="2 3" key="1">
    <citation type="submission" date="2018-06" db="EMBL/GenBank/DDBJ databases">
        <authorList>
            <consortium name="Pathogen Informatics"/>
            <person name="Doyle S."/>
        </authorList>
    </citation>
    <scope>NUCLEOTIDE SEQUENCE [LARGE SCALE GENOMIC DNA]</scope>
    <source>
        <strain evidence="2 3">NCTC8622</strain>
    </source>
</reference>
<keyword evidence="2" id="KW-0449">Lipoprotein</keyword>
<proteinExistence type="predicted"/>
<accession>A0A376U3M6</accession>